<protein>
    <submittedName>
        <fullName evidence="6">LysR family transcriptional regulator</fullName>
    </submittedName>
</protein>
<evidence type="ECO:0000259" key="5">
    <source>
        <dbReference type="PROSITE" id="PS50931"/>
    </source>
</evidence>
<gene>
    <name evidence="6" type="ORF">ACFOW7_05460</name>
</gene>
<accession>A0ABV8MPP3</accession>
<evidence type="ECO:0000256" key="2">
    <source>
        <dbReference type="ARBA" id="ARBA00023015"/>
    </source>
</evidence>
<feature type="domain" description="HTH lysR-type" evidence="5">
    <location>
        <begin position="1"/>
        <end position="59"/>
    </location>
</feature>
<dbReference type="RefSeq" id="WP_378161881.1">
    <property type="nucleotide sequence ID" value="NZ_JBHSBU010000001.1"/>
</dbReference>
<dbReference type="Pfam" id="PF03466">
    <property type="entry name" value="LysR_substrate"/>
    <property type="match status" value="1"/>
</dbReference>
<evidence type="ECO:0000256" key="1">
    <source>
        <dbReference type="ARBA" id="ARBA00009437"/>
    </source>
</evidence>
<evidence type="ECO:0000313" key="6">
    <source>
        <dbReference type="EMBL" id="MFC4158806.1"/>
    </source>
</evidence>
<keyword evidence="4" id="KW-0804">Transcription</keyword>
<dbReference type="InterPro" id="IPR036390">
    <property type="entry name" value="WH_DNA-bd_sf"/>
</dbReference>
<comment type="similarity">
    <text evidence="1">Belongs to the LysR transcriptional regulatory family.</text>
</comment>
<dbReference type="InterPro" id="IPR000847">
    <property type="entry name" value="LysR_HTH_N"/>
</dbReference>
<dbReference type="SUPFAM" id="SSF46785">
    <property type="entry name" value="Winged helix' DNA-binding domain"/>
    <property type="match status" value="1"/>
</dbReference>
<proteinExistence type="inferred from homology"/>
<organism evidence="6 7">
    <name type="scientific">Chitinimonas lacunae</name>
    <dbReference type="NCBI Taxonomy" id="1963018"/>
    <lineage>
        <taxon>Bacteria</taxon>
        <taxon>Pseudomonadati</taxon>
        <taxon>Pseudomonadota</taxon>
        <taxon>Betaproteobacteria</taxon>
        <taxon>Neisseriales</taxon>
        <taxon>Chitinibacteraceae</taxon>
        <taxon>Chitinimonas</taxon>
    </lineage>
</organism>
<dbReference type="Pfam" id="PF00126">
    <property type="entry name" value="HTH_1"/>
    <property type="match status" value="1"/>
</dbReference>
<sequence length="298" mass="32433">MDKIEQMRALVEAVRCGGLAAAGRKLGLSRSQVSKQILDLEARLGARLLQRNQRSLAPTEAGAAYLERALDVLALVEEAEATVASLQAEPAGLLRINAPMSFGTIRLAPLLPQFRLRHPRTELSVRLDDRHLDPLEHGFDVTVRVTAPTDVNLAARKLCEVRRILCASPAYLAARGEPARPADLREHDCLPYALAPFGLQWTFRRDGVDEAVTVSGPFSANNGETLREAALAGLGVAMLPDFLVEREIAAGRLQALLPAWSPPGIAAYALYVPDRRLPRKTRAFIDFLVEKLGEASPG</sequence>
<dbReference type="Proteomes" id="UP001595791">
    <property type="component" value="Unassembled WGS sequence"/>
</dbReference>
<dbReference type="SUPFAM" id="SSF53850">
    <property type="entry name" value="Periplasmic binding protein-like II"/>
    <property type="match status" value="1"/>
</dbReference>
<dbReference type="PROSITE" id="PS50931">
    <property type="entry name" value="HTH_LYSR"/>
    <property type="match status" value="1"/>
</dbReference>
<reference evidence="7" key="1">
    <citation type="journal article" date="2019" name="Int. J. Syst. Evol. Microbiol.">
        <title>The Global Catalogue of Microorganisms (GCM) 10K type strain sequencing project: providing services to taxonomists for standard genome sequencing and annotation.</title>
        <authorList>
            <consortium name="The Broad Institute Genomics Platform"/>
            <consortium name="The Broad Institute Genome Sequencing Center for Infectious Disease"/>
            <person name="Wu L."/>
            <person name="Ma J."/>
        </authorList>
    </citation>
    <scope>NUCLEOTIDE SEQUENCE [LARGE SCALE GENOMIC DNA]</scope>
    <source>
        <strain evidence="7">LMG 29894</strain>
    </source>
</reference>
<evidence type="ECO:0000256" key="3">
    <source>
        <dbReference type="ARBA" id="ARBA00023125"/>
    </source>
</evidence>
<evidence type="ECO:0000256" key="4">
    <source>
        <dbReference type="ARBA" id="ARBA00023163"/>
    </source>
</evidence>
<dbReference type="InterPro" id="IPR036388">
    <property type="entry name" value="WH-like_DNA-bd_sf"/>
</dbReference>
<keyword evidence="2" id="KW-0805">Transcription regulation</keyword>
<dbReference type="Gene3D" id="1.10.10.10">
    <property type="entry name" value="Winged helix-like DNA-binding domain superfamily/Winged helix DNA-binding domain"/>
    <property type="match status" value="1"/>
</dbReference>
<dbReference type="EMBL" id="JBHSBU010000001">
    <property type="protein sequence ID" value="MFC4158806.1"/>
    <property type="molecule type" value="Genomic_DNA"/>
</dbReference>
<dbReference type="CDD" id="cd08422">
    <property type="entry name" value="PBP2_CrgA_like"/>
    <property type="match status" value="1"/>
</dbReference>
<dbReference type="Gene3D" id="3.40.190.290">
    <property type="match status" value="1"/>
</dbReference>
<keyword evidence="3" id="KW-0238">DNA-binding</keyword>
<name>A0ABV8MPP3_9NEIS</name>
<dbReference type="InterPro" id="IPR058163">
    <property type="entry name" value="LysR-type_TF_proteobact-type"/>
</dbReference>
<comment type="caution">
    <text evidence="6">The sequence shown here is derived from an EMBL/GenBank/DDBJ whole genome shotgun (WGS) entry which is preliminary data.</text>
</comment>
<evidence type="ECO:0000313" key="7">
    <source>
        <dbReference type="Proteomes" id="UP001595791"/>
    </source>
</evidence>
<dbReference type="InterPro" id="IPR005119">
    <property type="entry name" value="LysR_subst-bd"/>
</dbReference>
<keyword evidence="7" id="KW-1185">Reference proteome</keyword>
<dbReference type="PANTHER" id="PTHR30537:SF5">
    <property type="entry name" value="HTH-TYPE TRANSCRIPTIONAL ACTIVATOR TTDR-RELATED"/>
    <property type="match status" value="1"/>
</dbReference>
<dbReference type="PANTHER" id="PTHR30537">
    <property type="entry name" value="HTH-TYPE TRANSCRIPTIONAL REGULATOR"/>
    <property type="match status" value="1"/>
</dbReference>